<feature type="signal peptide" evidence="4">
    <location>
        <begin position="1"/>
        <end position="18"/>
    </location>
</feature>
<name>A0A379MTR6_9BACT</name>
<feature type="repeat" description="TPR" evidence="3">
    <location>
        <begin position="300"/>
        <end position="333"/>
    </location>
</feature>
<organism evidence="5 6">
    <name type="scientific">Rikenella microfusus</name>
    <dbReference type="NCBI Taxonomy" id="28139"/>
    <lineage>
        <taxon>Bacteria</taxon>
        <taxon>Pseudomonadati</taxon>
        <taxon>Bacteroidota</taxon>
        <taxon>Bacteroidia</taxon>
        <taxon>Bacteroidales</taxon>
        <taxon>Rikenellaceae</taxon>
        <taxon>Rikenella</taxon>
    </lineage>
</organism>
<dbReference type="PROSITE" id="PS50005">
    <property type="entry name" value="TPR"/>
    <property type="match status" value="6"/>
</dbReference>
<keyword evidence="2 3" id="KW-0802">TPR repeat</keyword>
<dbReference type="GO" id="GO:0009279">
    <property type="term" value="C:cell outer membrane"/>
    <property type="evidence" value="ECO:0007669"/>
    <property type="project" value="TreeGrafter"/>
</dbReference>
<feature type="repeat" description="TPR" evidence="3">
    <location>
        <begin position="164"/>
        <end position="197"/>
    </location>
</feature>
<dbReference type="EMBL" id="UGVL01000001">
    <property type="protein sequence ID" value="SUE35048.1"/>
    <property type="molecule type" value="Genomic_DNA"/>
</dbReference>
<dbReference type="SMART" id="SM00028">
    <property type="entry name" value="TPR"/>
    <property type="match status" value="11"/>
</dbReference>
<dbReference type="PROSITE" id="PS50293">
    <property type="entry name" value="TPR_REGION"/>
    <property type="match status" value="1"/>
</dbReference>
<evidence type="ECO:0000313" key="5">
    <source>
        <dbReference type="EMBL" id="SUE35048.1"/>
    </source>
</evidence>
<gene>
    <name evidence="5" type="primary">yrrB</name>
    <name evidence="5" type="ORF">NCTC11190_02290</name>
</gene>
<dbReference type="InterPro" id="IPR011990">
    <property type="entry name" value="TPR-like_helical_dom_sf"/>
</dbReference>
<proteinExistence type="predicted"/>
<evidence type="ECO:0000256" key="3">
    <source>
        <dbReference type="PROSITE-ProRule" id="PRU00339"/>
    </source>
</evidence>
<dbReference type="PANTHER" id="PTHR44858">
    <property type="entry name" value="TETRATRICOPEPTIDE REPEAT PROTEIN 6"/>
    <property type="match status" value="1"/>
</dbReference>
<keyword evidence="4" id="KW-0732">Signal</keyword>
<feature type="repeat" description="TPR" evidence="3">
    <location>
        <begin position="596"/>
        <end position="629"/>
    </location>
</feature>
<evidence type="ECO:0000256" key="2">
    <source>
        <dbReference type="ARBA" id="ARBA00022803"/>
    </source>
</evidence>
<reference evidence="5 6" key="1">
    <citation type="submission" date="2018-06" db="EMBL/GenBank/DDBJ databases">
        <authorList>
            <consortium name="Pathogen Informatics"/>
            <person name="Doyle S."/>
        </authorList>
    </citation>
    <scope>NUCLEOTIDE SEQUENCE [LARGE SCALE GENOMIC DNA]</scope>
    <source>
        <strain evidence="5 6">NCTC11190</strain>
    </source>
</reference>
<feature type="chain" id="PRO_5016731715" evidence="4">
    <location>
        <begin position="19"/>
        <end position="676"/>
    </location>
</feature>
<dbReference type="Pfam" id="PF13431">
    <property type="entry name" value="TPR_17"/>
    <property type="match status" value="1"/>
</dbReference>
<dbReference type="GO" id="GO:0046813">
    <property type="term" value="P:receptor-mediated virion attachment to host cell"/>
    <property type="evidence" value="ECO:0007669"/>
    <property type="project" value="TreeGrafter"/>
</dbReference>
<evidence type="ECO:0000313" key="6">
    <source>
        <dbReference type="Proteomes" id="UP000255233"/>
    </source>
</evidence>
<dbReference type="Pfam" id="PF13432">
    <property type="entry name" value="TPR_16"/>
    <property type="match status" value="2"/>
</dbReference>
<dbReference type="InterPro" id="IPR050498">
    <property type="entry name" value="Ycf3"/>
</dbReference>
<evidence type="ECO:0000256" key="4">
    <source>
        <dbReference type="SAM" id="SignalP"/>
    </source>
</evidence>
<dbReference type="STRING" id="880526.GCA_000427365_01530"/>
<feature type="repeat" description="TPR" evidence="3">
    <location>
        <begin position="266"/>
        <end position="299"/>
    </location>
</feature>
<dbReference type="OrthoDB" id="712930at2"/>
<protein>
    <submittedName>
        <fullName evidence="5">TPR repeat-containing protein yrrB</fullName>
    </submittedName>
</protein>
<dbReference type="InterPro" id="IPR019734">
    <property type="entry name" value="TPR_rpt"/>
</dbReference>
<dbReference type="RefSeq" id="WP_027291192.1">
    <property type="nucleotide sequence ID" value="NZ_CANTWR010000038.1"/>
</dbReference>
<keyword evidence="1" id="KW-0677">Repeat</keyword>
<sequence>MKKILAFLSLLLSVCLHGGGEASAQLNKPYFFYKGRELIVAGDYREAIEMLNLLLRTETKEYEGYFLRGVAKYNLDDLLGAEADFTSAIAVNPVYTMAYQYRAITRSRMGNYNDALKDYQHAVELRPNMSAAYYSRGVTYFLSQQFEKAVDDFSRYLRSTPSDVNALTNRGTCYLYLKDTTRAYADFNRAVEINPYEADGYVRRGLLEVAQNKNAEGIRDLTEALNIDSTQSIAYFYRAYAYVNEQQPMLALADFDRAIAYDSTNSVTYFNRAILRSQIGDYNRAIEDYDRVALYNPGNVLVFYNRASVKIQVGDYRGAIEDYTRAIELYPDFANAYLYRSQLKAALRDFRGAESDRRIAETKIEEYRRKLNDSTFVSFADTSRQFDKLLSFDADFGNNELRSMRGDVRRDVRLMPVFRISFSVRDTTGIYDPSDYRNARLDGYLARLSGTDTGSASARAGYPFDLTGVSAAGRVPADSIAAWDAANGAPVSWEDNFLKGVTQTLLKQYASALSYYRRAARVAEDNPLVYLNRGAAQAEMIEFIASLEGNNIMQQIAVHTDDPAARLLQAQSRRTYDYTEAIEDTRRAAQLMPELPHVYYNLGNMLCLSGDLPGAFEQYTKAIERFPYFAEAYYNRGLVQIFMQDTQKGCLDLSKAGELGLAEAYEVLKRYCVKNP</sequence>
<dbReference type="PANTHER" id="PTHR44858:SF1">
    <property type="entry name" value="UDP-N-ACETYLGLUCOSAMINE--PEPTIDE N-ACETYLGLUCOSAMINYLTRANSFERASE SPINDLY-RELATED"/>
    <property type="match status" value="1"/>
</dbReference>
<accession>A0A379MTR6</accession>
<feature type="repeat" description="TPR" evidence="3">
    <location>
        <begin position="96"/>
        <end position="129"/>
    </location>
</feature>
<evidence type="ECO:0000256" key="1">
    <source>
        <dbReference type="ARBA" id="ARBA00022737"/>
    </source>
</evidence>
<dbReference type="AlphaFoldDB" id="A0A379MTR6"/>
<dbReference type="Gene3D" id="1.25.40.10">
    <property type="entry name" value="Tetratricopeptide repeat domain"/>
    <property type="match status" value="6"/>
</dbReference>
<feature type="repeat" description="TPR" evidence="3">
    <location>
        <begin position="130"/>
        <end position="163"/>
    </location>
</feature>
<dbReference type="Pfam" id="PF00515">
    <property type="entry name" value="TPR_1"/>
    <property type="match status" value="1"/>
</dbReference>
<dbReference type="SUPFAM" id="SSF48452">
    <property type="entry name" value="TPR-like"/>
    <property type="match status" value="2"/>
</dbReference>
<keyword evidence="6" id="KW-1185">Reference proteome</keyword>
<dbReference type="Proteomes" id="UP000255233">
    <property type="component" value="Unassembled WGS sequence"/>
</dbReference>